<dbReference type="EMBL" id="CP078145">
    <property type="protein sequence ID" value="QXN92486.1"/>
    <property type="molecule type" value="Genomic_DNA"/>
</dbReference>
<dbReference type="Proteomes" id="UP000694257">
    <property type="component" value="Chromosome"/>
</dbReference>
<evidence type="ECO:0000313" key="5">
    <source>
        <dbReference type="Proteomes" id="UP000694257"/>
    </source>
</evidence>
<name>A0ABX8RT87_NOCIO</name>
<dbReference type="Pfam" id="PF07859">
    <property type="entry name" value="Abhydrolase_3"/>
    <property type="match status" value="1"/>
</dbReference>
<dbReference type="InterPro" id="IPR050300">
    <property type="entry name" value="GDXG_lipolytic_enzyme"/>
</dbReference>
<gene>
    <name evidence="4" type="ORF">KV110_04870</name>
</gene>
<evidence type="ECO:0000259" key="3">
    <source>
        <dbReference type="Pfam" id="PF07859"/>
    </source>
</evidence>
<evidence type="ECO:0000256" key="2">
    <source>
        <dbReference type="ARBA" id="ARBA00022801"/>
    </source>
</evidence>
<comment type="similarity">
    <text evidence="1">Belongs to the 'GDXG' lipolytic enzyme family.</text>
</comment>
<keyword evidence="5" id="KW-1185">Reference proteome</keyword>
<evidence type="ECO:0000256" key="1">
    <source>
        <dbReference type="ARBA" id="ARBA00010515"/>
    </source>
</evidence>
<dbReference type="PANTHER" id="PTHR48081:SF30">
    <property type="entry name" value="ACETYL-HYDROLASE LIPR-RELATED"/>
    <property type="match status" value="1"/>
</dbReference>
<dbReference type="GO" id="GO:0016787">
    <property type="term" value="F:hydrolase activity"/>
    <property type="evidence" value="ECO:0007669"/>
    <property type="project" value="UniProtKB-KW"/>
</dbReference>
<organism evidence="4 5">
    <name type="scientific">Nocardia iowensis</name>
    <dbReference type="NCBI Taxonomy" id="204891"/>
    <lineage>
        <taxon>Bacteria</taxon>
        <taxon>Bacillati</taxon>
        <taxon>Actinomycetota</taxon>
        <taxon>Actinomycetes</taxon>
        <taxon>Mycobacteriales</taxon>
        <taxon>Nocardiaceae</taxon>
        <taxon>Nocardia</taxon>
    </lineage>
</organism>
<dbReference type="PANTHER" id="PTHR48081">
    <property type="entry name" value="AB HYDROLASE SUPERFAMILY PROTEIN C4A8.06C"/>
    <property type="match status" value="1"/>
</dbReference>
<proteinExistence type="inferred from homology"/>
<sequence length="325" mass="34837">MVNGDRGFTGVSVPSRGAIFALNATLRPLGSVLPPNRFGVAAARLGLAASCRLWFDRKLPHRVVDEPGPRGRTVGEWVGEPPRPGTPIIYYLHGSGYVGCSPTTHRGLVSELVRRLDRPAFTLRYRLAPKHRFPAAHDDVLNGYLWLLEHGHAAEDIVLMGDSAGGHMSLGLAVQLRALGIAQPAAIVAFSPLVDATWALAAARRAQVWDSFMSLSLASKMTGLYTGTTHFDDPRLDVLSGVGADLPPMLLQAGASEMLSADAERFGEAQRAAGGHCEVQLWPGMFHVFQVGHRLLPEARAALTAVEQFVADVATRSATRGSRSA</sequence>
<protein>
    <submittedName>
        <fullName evidence="4">Alpha/beta hydrolase</fullName>
    </submittedName>
</protein>
<reference evidence="4 5" key="1">
    <citation type="submission" date="2021-07" db="EMBL/GenBank/DDBJ databases">
        <title>Whole Genome Sequence of Nocardia Iowensis.</title>
        <authorList>
            <person name="Lamm A."/>
            <person name="Collins-Fairclough A.M."/>
            <person name="Bunk B."/>
            <person name="Sproer C."/>
        </authorList>
    </citation>
    <scope>NUCLEOTIDE SEQUENCE [LARGE SCALE GENOMIC DNA]</scope>
    <source>
        <strain evidence="4 5">NRRL 5646</strain>
    </source>
</reference>
<keyword evidence="2 4" id="KW-0378">Hydrolase</keyword>
<accession>A0ABX8RT87</accession>
<dbReference type="RefSeq" id="WP_218473807.1">
    <property type="nucleotide sequence ID" value="NZ_BAABJN010000005.1"/>
</dbReference>
<dbReference type="InterPro" id="IPR013094">
    <property type="entry name" value="AB_hydrolase_3"/>
</dbReference>
<evidence type="ECO:0000313" key="4">
    <source>
        <dbReference type="EMBL" id="QXN92486.1"/>
    </source>
</evidence>
<feature type="domain" description="Alpha/beta hydrolase fold-3" evidence="3">
    <location>
        <begin position="90"/>
        <end position="290"/>
    </location>
</feature>